<organism evidence="9 10">
    <name type="scientific">Octodon degus</name>
    <name type="common">Degu</name>
    <name type="synonym">Sciurus degus</name>
    <dbReference type="NCBI Taxonomy" id="10160"/>
    <lineage>
        <taxon>Eukaryota</taxon>
        <taxon>Metazoa</taxon>
        <taxon>Chordata</taxon>
        <taxon>Craniata</taxon>
        <taxon>Vertebrata</taxon>
        <taxon>Euteleostomi</taxon>
        <taxon>Mammalia</taxon>
        <taxon>Eutheria</taxon>
        <taxon>Euarchontoglires</taxon>
        <taxon>Glires</taxon>
        <taxon>Rodentia</taxon>
        <taxon>Hystricomorpha</taxon>
        <taxon>Octodontidae</taxon>
        <taxon>Octodon</taxon>
    </lineage>
</organism>
<reference evidence="10" key="1">
    <citation type="submission" date="2025-08" db="UniProtKB">
        <authorList>
            <consortium name="RefSeq"/>
        </authorList>
    </citation>
    <scope>IDENTIFICATION</scope>
</reference>
<comment type="subcellular location">
    <subcellularLocation>
        <location evidence="1">Cell membrane</location>
        <topology evidence="1">Multi-pass membrane protein</topology>
    </subcellularLocation>
    <subcellularLocation>
        <location evidence="7">Membrane</location>
        <topology evidence="7">Multi-pass membrane protein</topology>
    </subcellularLocation>
</comment>
<dbReference type="FunCoup" id="A0A6P3FM04">
    <property type="interactions" value="652"/>
</dbReference>
<gene>
    <name evidence="10" type="primary">Xkr5</name>
</gene>
<feature type="transmembrane region" description="Helical" evidence="7">
    <location>
        <begin position="193"/>
        <end position="214"/>
    </location>
</feature>
<dbReference type="OrthoDB" id="6348184at2759"/>
<evidence type="ECO:0000256" key="1">
    <source>
        <dbReference type="ARBA" id="ARBA00004651"/>
    </source>
</evidence>
<feature type="compositionally biased region" description="Polar residues" evidence="8">
    <location>
        <begin position="448"/>
        <end position="457"/>
    </location>
</feature>
<proteinExistence type="inferred from homology"/>
<accession>A0A6P3FM04</accession>
<keyword evidence="5 7" id="KW-1133">Transmembrane helix</keyword>
<evidence type="ECO:0000256" key="5">
    <source>
        <dbReference type="ARBA" id="ARBA00022989"/>
    </source>
</evidence>
<dbReference type="RefSeq" id="XP_004642586.1">
    <property type="nucleotide sequence ID" value="XM_004642529.2"/>
</dbReference>
<feature type="region of interest" description="Disordered" evidence="8">
    <location>
        <begin position="414"/>
        <end position="502"/>
    </location>
</feature>
<dbReference type="InterPro" id="IPR018629">
    <property type="entry name" value="XK-rel"/>
</dbReference>
<sequence length="644" mass="69377">MHAGLLGLSALLQAAEQSARLCTAAYFFATGETLWAWLALSVLLPGLLVQGLSYLWFRADGHHSRPWLVLLHLLQLGVWKRHWDAVAILRKGRQAPHSDHLQLQEADLAALRLLEALLQSSPHLLLQTYVSLASGFTDAVAGVSALLSWSSLSWALVSYTHVLDGMKPGRRAGPWAALFCQQLWRMGMTATRVLSLVLFCRAYRVWVLVVGDVIDSTCHWRLFNLLVGAVYILCYLNFWDSPSRSRVASFYLVMLLENVILLLLATNFVQGPLWTQLCTVAGVLSGFVIGSISLVVYYSLLHPQSPDIRQGFMAKCCGPAESQSPASQRPESPGSCLAESSELPSLEKPWSPEQSSSEPQGGGQSPGDVSFHSHHHWLLVKLALKTGNVSKIHAAFRDSGPCCSPPMWRSSQLCEALQEPPSAPQNPAAWEEGPKVRGAPRAEVDSLEASSYVSFTSDHQDGAPAQGSPGSQSEGGAGKGAKVGPGTQWHDAGGQPGGQEGQQSMTLYFSATTQEAASLPQQDCLTSPGVSHSRRGNPAQRASPRLIAEPSPCTMADISPILGSGPGRCFCPSVGLPGAAPGEEWQEPTEDPSCPTPVNMGVSLQRRSPRSMDQPCLTSTPKSELIPQDCSHGGRLQQEASFFV</sequence>
<feature type="transmembrane region" description="Helical" evidence="7">
    <location>
        <begin position="274"/>
        <end position="300"/>
    </location>
</feature>
<evidence type="ECO:0000256" key="3">
    <source>
        <dbReference type="ARBA" id="ARBA00022475"/>
    </source>
</evidence>
<dbReference type="Proteomes" id="UP000515203">
    <property type="component" value="Unplaced"/>
</dbReference>
<name>A0A6P3FM04_OCTDE</name>
<dbReference type="GO" id="GO:0005886">
    <property type="term" value="C:plasma membrane"/>
    <property type="evidence" value="ECO:0007669"/>
    <property type="project" value="UniProtKB-SubCell"/>
</dbReference>
<dbReference type="PANTHER" id="PTHR16024">
    <property type="entry name" value="XK-RELATED PROTEIN"/>
    <property type="match status" value="1"/>
</dbReference>
<feature type="transmembrane region" description="Helical" evidence="7">
    <location>
        <begin position="220"/>
        <end position="238"/>
    </location>
</feature>
<evidence type="ECO:0000313" key="9">
    <source>
        <dbReference type="Proteomes" id="UP000515203"/>
    </source>
</evidence>
<feature type="compositionally biased region" description="Basic and acidic residues" evidence="8">
    <location>
        <begin position="432"/>
        <end position="444"/>
    </location>
</feature>
<dbReference type="InterPro" id="IPR050895">
    <property type="entry name" value="XK-related_scramblase"/>
</dbReference>
<keyword evidence="9" id="KW-1185">Reference proteome</keyword>
<keyword evidence="3" id="KW-1003">Cell membrane</keyword>
<feature type="region of interest" description="Disordered" evidence="8">
    <location>
        <begin position="523"/>
        <end position="545"/>
    </location>
</feature>
<feature type="transmembrane region" description="Helical" evidence="7">
    <location>
        <begin position="250"/>
        <end position="268"/>
    </location>
</feature>
<feature type="region of interest" description="Disordered" evidence="8">
    <location>
        <begin position="346"/>
        <end position="369"/>
    </location>
</feature>
<comment type="similarity">
    <text evidence="2 7">Belongs to the XK family.</text>
</comment>
<keyword evidence="4 7" id="KW-0812">Transmembrane</keyword>
<evidence type="ECO:0000256" key="6">
    <source>
        <dbReference type="ARBA" id="ARBA00023136"/>
    </source>
</evidence>
<dbReference type="GeneID" id="101572344"/>
<evidence type="ECO:0000256" key="7">
    <source>
        <dbReference type="RuleBase" id="RU910716"/>
    </source>
</evidence>
<keyword evidence="6 7" id="KW-0472">Membrane</keyword>
<evidence type="ECO:0000313" key="10">
    <source>
        <dbReference type="RefSeq" id="XP_004642586.1"/>
    </source>
</evidence>
<feature type="region of interest" description="Disordered" evidence="8">
    <location>
        <begin position="581"/>
        <end position="632"/>
    </location>
</feature>
<feature type="compositionally biased region" description="Gly residues" evidence="8">
    <location>
        <begin position="473"/>
        <end position="483"/>
    </location>
</feature>
<dbReference type="PANTHER" id="PTHR16024:SF15">
    <property type="entry name" value="XK-RELATED PROTEIN 5"/>
    <property type="match status" value="1"/>
</dbReference>
<dbReference type="AlphaFoldDB" id="A0A6P3FM04"/>
<protein>
    <recommendedName>
        <fullName evidence="7">XK-related protein</fullName>
    </recommendedName>
</protein>
<dbReference type="InParanoid" id="A0A6P3FM04"/>
<dbReference type="CTD" id="389610"/>
<evidence type="ECO:0000256" key="2">
    <source>
        <dbReference type="ARBA" id="ARBA00008789"/>
    </source>
</evidence>
<evidence type="ECO:0000256" key="4">
    <source>
        <dbReference type="ARBA" id="ARBA00022692"/>
    </source>
</evidence>
<evidence type="ECO:0000256" key="8">
    <source>
        <dbReference type="SAM" id="MobiDB-lite"/>
    </source>
</evidence>
<dbReference type="Pfam" id="PF09815">
    <property type="entry name" value="XK-related"/>
    <property type="match status" value="1"/>
</dbReference>
<feature type="transmembrane region" description="Helical" evidence="7">
    <location>
        <begin position="34"/>
        <end position="57"/>
    </location>
</feature>